<evidence type="ECO:0000256" key="1">
    <source>
        <dbReference type="ARBA" id="ARBA00004418"/>
    </source>
</evidence>
<reference evidence="6 7" key="1">
    <citation type="submission" date="2019-06" db="EMBL/GenBank/DDBJ databases">
        <title>Sequencing the genomes of 1000 actinobacteria strains.</title>
        <authorList>
            <person name="Klenk H.-P."/>
        </authorList>
    </citation>
    <scope>NUCLEOTIDE SEQUENCE [LARGE SCALE GENOMIC DNA]</scope>
    <source>
        <strain evidence="6 7">DSM 103495</strain>
    </source>
</reference>
<dbReference type="GO" id="GO:0030976">
    <property type="term" value="F:thiamine pyrophosphate binding"/>
    <property type="evidence" value="ECO:0007669"/>
    <property type="project" value="TreeGrafter"/>
</dbReference>
<dbReference type="InterPro" id="IPR006059">
    <property type="entry name" value="SBP"/>
</dbReference>
<protein>
    <submittedName>
        <fullName evidence="6">2-aminoethylphosphonate transport system substrate-binding protein</fullName>
    </submittedName>
</protein>
<proteinExistence type="predicted"/>
<evidence type="ECO:0000256" key="4">
    <source>
        <dbReference type="ARBA" id="ARBA00022764"/>
    </source>
</evidence>
<keyword evidence="2" id="KW-0813">Transport</keyword>
<dbReference type="PANTHER" id="PTHR30006:SF3">
    <property type="entry name" value="THIAMINE-BINDING PERIPLASMIC PROTEIN"/>
    <property type="match status" value="1"/>
</dbReference>
<keyword evidence="7" id="KW-1185">Reference proteome</keyword>
<evidence type="ECO:0000256" key="3">
    <source>
        <dbReference type="ARBA" id="ARBA00022729"/>
    </source>
</evidence>
<dbReference type="AlphaFoldDB" id="A0A543FCD2"/>
<dbReference type="Proteomes" id="UP000316331">
    <property type="component" value="Unassembled WGS sequence"/>
</dbReference>
<keyword evidence="3 5" id="KW-0732">Signal</keyword>
<feature type="signal peptide" evidence="5">
    <location>
        <begin position="1"/>
        <end position="26"/>
    </location>
</feature>
<evidence type="ECO:0000313" key="7">
    <source>
        <dbReference type="Proteomes" id="UP000316331"/>
    </source>
</evidence>
<dbReference type="PANTHER" id="PTHR30006">
    <property type="entry name" value="THIAMINE-BINDING PERIPLASMIC PROTEIN-RELATED"/>
    <property type="match status" value="1"/>
</dbReference>
<dbReference type="RefSeq" id="WP_185757043.1">
    <property type="nucleotide sequence ID" value="NZ_VFPG01000001.1"/>
</dbReference>
<feature type="chain" id="PRO_5022208810" evidence="5">
    <location>
        <begin position="27"/>
        <end position="355"/>
    </location>
</feature>
<dbReference type="Pfam" id="PF01547">
    <property type="entry name" value="SBP_bac_1"/>
    <property type="match status" value="1"/>
</dbReference>
<organism evidence="6 7">
    <name type="scientific">Nocardia bhagyanarayanae</name>
    <dbReference type="NCBI Taxonomy" id="1215925"/>
    <lineage>
        <taxon>Bacteria</taxon>
        <taxon>Bacillati</taxon>
        <taxon>Actinomycetota</taxon>
        <taxon>Actinomycetes</taxon>
        <taxon>Mycobacteriales</taxon>
        <taxon>Nocardiaceae</taxon>
        <taxon>Nocardia</taxon>
    </lineage>
</organism>
<name>A0A543FCD2_9NOCA</name>
<evidence type="ECO:0000313" key="6">
    <source>
        <dbReference type="EMBL" id="TQM31503.1"/>
    </source>
</evidence>
<dbReference type="EMBL" id="VFPG01000001">
    <property type="protein sequence ID" value="TQM31503.1"/>
    <property type="molecule type" value="Genomic_DNA"/>
</dbReference>
<comment type="subcellular location">
    <subcellularLocation>
        <location evidence="1">Periplasm</location>
    </subcellularLocation>
</comment>
<comment type="caution">
    <text evidence="6">The sequence shown here is derived from an EMBL/GenBank/DDBJ whole genome shotgun (WGS) entry which is preliminary data.</text>
</comment>
<gene>
    <name evidence="6" type="ORF">FB390_3161</name>
</gene>
<keyword evidence="4" id="KW-0574">Periplasm</keyword>
<dbReference type="GO" id="GO:0015888">
    <property type="term" value="P:thiamine transport"/>
    <property type="evidence" value="ECO:0007669"/>
    <property type="project" value="TreeGrafter"/>
</dbReference>
<dbReference type="GO" id="GO:0030288">
    <property type="term" value="C:outer membrane-bounded periplasmic space"/>
    <property type="evidence" value="ECO:0007669"/>
    <property type="project" value="TreeGrafter"/>
</dbReference>
<accession>A0A543FCD2</accession>
<dbReference type="SUPFAM" id="SSF53850">
    <property type="entry name" value="Periplasmic binding protein-like II"/>
    <property type="match status" value="1"/>
</dbReference>
<dbReference type="GO" id="GO:0030975">
    <property type="term" value="F:thiamine binding"/>
    <property type="evidence" value="ECO:0007669"/>
    <property type="project" value="TreeGrafter"/>
</dbReference>
<dbReference type="Gene3D" id="3.40.190.10">
    <property type="entry name" value="Periplasmic binding protein-like II"/>
    <property type="match status" value="2"/>
</dbReference>
<dbReference type="PROSITE" id="PS51257">
    <property type="entry name" value="PROKAR_LIPOPROTEIN"/>
    <property type="match status" value="1"/>
</dbReference>
<sequence>MRTSPTRLSRVLSRTALLVVTATAVALTAACGGTGSGGSDGQTVTVYSADGLDAWYQTHFEKFRSETGIAVNVVAAGSGEVVNRLEKEQSNPQADVVVTLPPFIQKADAAGLLQPLGIDTSAYPATEKDPNGRFVSLAGNYLNFIANSSVDASKLTWDDLLKPEYKGKLQYSTPGQAGDGTAVLILLQQLRGKDGALEYLKRLQVNNVGPSASTGKLQPKVDKGELLIANGDIQMNMESITSKGSKFGIFFPASADGAKHTVALPYFMGLAKGAPHAEAAKKLMDYLLSKEVQQTLGPDAFAVSARTDLAYAPAIGSGPSPAALLQGVQIVRPDWTKVLADLNDDVAAYEKAIGG</sequence>
<evidence type="ECO:0000256" key="2">
    <source>
        <dbReference type="ARBA" id="ARBA00022448"/>
    </source>
</evidence>
<evidence type="ECO:0000256" key="5">
    <source>
        <dbReference type="SAM" id="SignalP"/>
    </source>
</evidence>
<dbReference type="NCBIfam" id="NF011620">
    <property type="entry name" value="PRK15046.1"/>
    <property type="match status" value="1"/>
</dbReference>